<keyword evidence="1" id="KW-1133">Transmembrane helix</keyword>
<feature type="transmembrane region" description="Helical" evidence="1">
    <location>
        <begin position="185"/>
        <end position="215"/>
    </location>
</feature>
<evidence type="ECO:0008006" key="4">
    <source>
        <dbReference type="Google" id="ProtNLM"/>
    </source>
</evidence>
<reference evidence="3" key="1">
    <citation type="journal article" date="2019" name="Int. J. Syst. Evol. Microbiol.">
        <title>The Global Catalogue of Microorganisms (GCM) 10K type strain sequencing project: providing services to taxonomists for standard genome sequencing and annotation.</title>
        <authorList>
            <consortium name="The Broad Institute Genomics Platform"/>
            <consortium name="The Broad Institute Genome Sequencing Center for Infectious Disease"/>
            <person name="Wu L."/>
            <person name="Ma J."/>
        </authorList>
    </citation>
    <scope>NUCLEOTIDE SEQUENCE [LARGE SCALE GENOMIC DNA]</scope>
    <source>
        <strain evidence="3">CGMCC 1.10106</strain>
    </source>
</reference>
<feature type="transmembrane region" description="Helical" evidence="1">
    <location>
        <begin position="326"/>
        <end position="343"/>
    </location>
</feature>
<keyword evidence="1" id="KW-0812">Transmembrane</keyword>
<dbReference type="EMBL" id="BMDW01000001">
    <property type="protein sequence ID" value="GGA33838.1"/>
    <property type="molecule type" value="Genomic_DNA"/>
</dbReference>
<feature type="transmembrane region" description="Helical" evidence="1">
    <location>
        <begin position="143"/>
        <end position="165"/>
    </location>
</feature>
<name>A0ABQ1FYC9_9SPHN</name>
<feature type="transmembrane region" description="Helical" evidence="1">
    <location>
        <begin position="278"/>
        <end position="295"/>
    </location>
</feature>
<proteinExistence type="predicted"/>
<organism evidence="2 3">
    <name type="scientific">Sphingomonas psychrolutea</name>
    <dbReference type="NCBI Taxonomy" id="1259676"/>
    <lineage>
        <taxon>Bacteria</taxon>
        <taxon>Pseudomonadati</taxon>
        <taxon>Pseudomonadota</taxon>
        <taxon>Alphaproteobacteria</taxon>
        <taxon>Sphingomonadales</taxon>
        <taxon>Sphingomonadaceae</taxon>
        <taxon>Sphingomonas</taxon>
    </lineage>
</organism>
<keyword evidence="3" id="KW-1185">Reference proteome</keyword>
<gene>
    <name evidence="2" type="ORF">GCM10011395_00180</name>
</gene>
<evidence type="ECO:0000313" key="3">
    <source>
        <dbReference type="Proteomes" id="UP000618591"/>
    </source>
</evidence>
<evidence type="ECO:0000256" key="1">
    <source>
        <dbReference type="SAM" id="Phobius"/>
    </source>
</evidence>
<protein>
    <recommendedName>
        <fullName evidence="4">DUF2029 domain-containing protein</fullName>
    </recommendedName>
</protein>
<feature type="transmembrane region" description="Helical" evidence="1">
    <location>
        <begin position="222"/>
        <end position="247"/>
    </location>
</feature>
<comment type="caution">
    <text evidence="2">The sequence shown here is derived from an EMBL/GenBank/DDBJ whole genome shotgun (WGS) entry which is preliminary data.</text>
</comment>
<keyword evidence="1" id="KW-0472">Membrane</keyword>
<evidence type="ECO:0000313" key="2">
    <source>
        <dbReference type="EMBL" id="GGA33838.1"/>
    </source>
</evidence>
<dbReference type="Proteomes" id="UP000618591">
    <property type="component" value="Unassembled WGS sequence"/>
</dbReference>
<feature type="transmembrane region" description="Helical" evidence="1">
    <location>
        <begin position="112"/>
        <end position="131"/>
    </location>
</feature>
<sequence>MTLWLALPSRYAGLKPQAARFALALLALLLAATLLALTSPGPPPVSLDPAARAENQADVVLYETIVQGIRGGGDYYSVTARALRNGDYPMRPFVTFRLPTLAVVQAALPRSVTIGLLYALTVGVLLAWYARLRPAFARTPPRLIAMALLCGGLIAFVQGALASFHEVWAGLLIALSLAVRREDKWVEAVAIGLIAMLIRETAALYVGVMAVLAFAEGNRKEAAGWAVAVAIFAAVVAFHAHAVAQVIQPTDPASPGWAGLLGFGFFVKTMQLSTALDLAPLWLAAPLVGLALFGWSAWNSPLALRGLAIFAVYAALLGLFGRTDTFYWGLMIAPTLLIGLAFAPDGVRDLVAAARTPRRKITITRVTR</sequence>
<dbReference type="RefSeq" id="WP_188444738.1">
    <property type="nucleotide sequence ID" value="NZ_BMDW01000001.1"/>
</dbReference>
<accession>A0ABQ1FYC9</accession>
<feature type="transmembrane region" description="Helical" evidence="1">
    <location>
        <begin position="302"/>
        <end position="320"/>
    </location>
</feature>